<gene>
    <name evidence="6" type="ORF">EKH79_06440</name>
</gene>
<dbReference type="AlphaFoldDB" id="A0A3S0PDS9"/>
<sequence>MEDDKQGQRMKAWIGPAIGMSLVMSVQAQAQFRPPTTANPLQNLPRVETPNAPRVNTQVQTQAANPRLAALLATQITPQRFDVTGVHAVPFKEIAALFTPMRGKTVTVGDVLAAAAKITVVYKAHGYALSFGYVPTQNFADGTVHVTVVEGYVADVVIKGDAGNMERKIRAIAAHIVKDRPLRQKTFERYLQVLGMLPGIHVNANVPAPTTTDGATRLVIDVTRTRFNATTGVDVNHPGVQGLTAVTENGFTPLSEQLTFSTLLPSGPGDQRLYSLAYMQPVGADGLMLHVSGSHYQGNPDTDNQLPSYLQQSMDQDQYAISLSYPLLLDSRTNLTLTGGAYATDLQERYTNTVTGASVLQQYDLRVLDAKLDYVKAHDNSTQKIDLEIAHGLNALGASASVVTQVGNNVLVTPANAEFTRYDATFIQSNAWPQRFGTVFNITGQHSNDTLPTTEQISFGGPRYGLAYDPGETSGDSGWGASIEVNRHYDLSNTWVRQVTPYIIGQFARVYLNVGVPSLAKLGTAGVGVRWTDKRYYAFDLTVAEPVGDVPMGAPHREPRVDFSFSYQLH</sequence>
<keyword evidence="1" id="KW-0472">Membrane</keyword>
<feature type="domain" description="Haemolysin activator HlyB C-terminal" evidence="4">
    <location>
        <begin position="268"/>
        <end position="503"/>
    </location>
</feature>
<evidence type="ECO:0000313" key="7">
    <source>
        <dbReference type="Proteomes" id="UP000267077"/>
    </source>
</evidence>
<comment type="caution">
    <text evidence="6">The sequence shown here is derived from an EMBL/GenBank/DDBJ whole genome shotgun (WGS) entry which is preliminary data.</text>
</comment>
<dbReference type="EMBL" id="RYZR01000003">
    <property type="protein sequence ID" value="RUL66310.1"/>
    <property type="molecule type" value="Genomic_DNA"/>
</dbReference>
<evidence type="ECO:0000259" key="5">
    <source>
        <dbReference type="Pfam" id="PF08479"/>
    </source>
</evidence>
<organism evidence="6 7">
    <name type="scientific">Dyella dinghuensis</name>
    <dbReference type="NCBI Taxonomy" id="1920169"/>
    <lineage>
        <taxon>Bacteria</taxon>
        <taxon>Pseudomonadati</taxon>
        <taxon>Pseudomonadota</taxon>
        <taxon>Gammaproteobacteria</taxon>
        <taxon>Lysobacterales</taxon>
        <taxon>Rhodanobacteraceae</taxon>
        <taxon>Dyella</taxon>
    </lineage>
</organism>
<dbReference type="PANTHER" id="PTHR34597:SF6">
    <property type="entry name" value="BLR6126 PROTEIN"/>
    <property type="match status" value="1"/>
</dbReference>
<keyword evidence="3" id="KW-0998">Cell outer membrane</keyword>
<keyword evidence="1" id="KW-1134">Transmembrane beta strand</keyword>
<evidence type="ECO:0000256" key="2">
    <source>
        <dbReference type="ARBA" id="ARBA00022692"/>
    </source>
</evidence>
<dbReference type="GO" id="GO:0098046">
    <property type="term" value="C:type V protein secretion system complex"/>
    <property type="evidence" value="ECO:0007669"/>
    <property type="project" value="TreeGrafter"/>
</dbReference>
<dbReference type="Pfam" id="PF08479">
    <property type="entry name" value="POTRA_2"/>
    <property type="match status" value="1"/>
</dbReference>
<dbReference type="GO" id="GO:0008320">
    <property type="term" value="F:protein transmembrane transporter activity"/>
    <property type="evidence" value="ECO:0007669"/>
    <property type="project" value="TreeGrafter"/>
</dbReference>
<protein>
    <submittedName>
        <fullName evidence="6">ShlB/FhaC/HecB family hemolysin secretion/activation protein</fullName>
    </submittedName>
</protein>
<keyword evidence="2" id="KW-0812">Transmembrane</keyword>
<dbReference type="Gene3D" id="2.40.160.50">
    <property type="entry name" value="membrane protein fhac: a member of the omp85/tpsb transporter family"/>
    <property type="match status" value="1"/>
</dbReference>
<evidence type="ECO:0000313" key="6">
    <source>
        <dbReference type="EMBL" id="RUL66310.1"/>
    </source>
</evidence>
<evidence type="ECO:0000259" key="4">
    <source>
        <dbReference type="Pfam" id="PF03865"/>
    </source>
</evidence>
<dbReference type="PANTHER" id="PTHR34597">
    <property type="entry name" value="SLR1661 PROTEIN"/>
    <property type="match status" value="1"/>
</dbReference>
<dbReference type="Pfam" id="PF03865">
    <property type="entry name" value="ShlB"/>
    <property type="match status" value="1"/>
</dbReference>
<dbReference type="InterPro" id="IPR051544">
    <property type="entry name" value="TPS_OM_transporter"/>
</dbReference>
<evidence type="ECO:0000256" key="1">
    <source>
        <dbReference type="ARBA" id="ARBA00022452"/>
    </source>
</evidence>
<dbReference type="GO" id="GO:0046819">
    <property type="term" value="P:protein secretion by the type V secretion system"/>
    <property type="evidence" value="ECO:0007669"/>
    <property type="project" value="TreeGrafter"/>
</dbReference>
<dbReference type="InterPro" id="IPR013686">
    <property type="entry name" value="Polypept-transport_assoc_ShlB"/>
</dbReference>
<evidence type="ECO:0000256" key="3">
    <source>
        <dbReference type="ARBA" id="ARBA00023237"/>
    </source>
</evidence>
<feature type="domain" description="Polypeptide-transport-associated ShlB-type" evidence="5">
    <location>
        <begin position="78"/>
        <end position="151"/>
    </location>
</feature>
<dbReference type="Proteomes" id="UP000267077">
    <property type="component" value="Unassembled WGS sequence"/>
</dbReference>
<dbReference type="InterPro" id="IPR005565">
    <property type="entry name" value="Hemolysn_activator_HlyB_C"/>
</dbReference>
<proteinExistence type="predicted"/>
<reference evidence="6 7" key="1">
    <citation type="submission" date="2018-12" db="EMBL/GenBank/DDBJ databases">
        <title>Dyella dinghuensis sp. nov. DHOA06 and Dyella choica sp. nov. 4M-K27, isolated from forest soil.</title>
        <authorList>
            <person name="Qiu L.-H."/>
            <person name="Gao Z.-H."/>
        </authorList>
    </citation>
    <scope>NUCLEOTIDE SEQUENCE [LARGE SCALE GENOMIC DNA]</scope>
    <source>
        <strain evidence="6 7">DHOA06</strain>
    </source>
</reference>
<keyword evidence="7" id="KW-1185">Reference proteome</keyword>
<name>A0A3S0PDS9_9GAMM</name>
<accession>A0A3S0PDS9</accession>
<dbReference type="Gene3D" id="3.10.20.310">
    <property type="entry name" value="membrane protein fhac"/>
    <property type="match status" value="1"/>
</dbReference>